<dbReference type="eggNOG" id="COG0611">
    <property type="taxonomic scope" value="Bacteria"/>
</dbReference>
<comment type="caution">
    <text evidence="2">Lacks conserved residue(s) required for the propagation of feature annotation.</text>
</comment>
<organism evidence="4 5">
    <name type="scientific">Phycisphaera mikurensis (strain NBRC 102666 / KCTC 22515 / FYK2301M01)</name>
    <dbReference type="NCBI Taxonomy" id="1142394"/>
    <lineage>
        <taxon>Bacteria</taxon>
        <taxon>Pseudomonadati</taxon>
        <taxon>Planctomycetota</taxon>
        <taxon>Phycisphaerae</taxon>
        <taxon>Phycisphaerales</taxon>
        <taxon>Phycisphaeraceae</taxon>
        <taxon>Phycisphaera</taxon>
    </lineage>
</organism>
<dbReference type="GO" id="GO:0000287">
    <property type="term" value="F:magnesium ion binding"/>
    <property type="evidence" value="ECO:0007669"/>
    <property type="project" value="UniProtKB-UniRule"/>
</dbReference>
<dbReference type="Proteomes" id="UP000007881">
    <property type="component" value="Chromosome"/>
</dbReference>
<comment type="catalytic activity">
    <reaction evidence="2">
        <text>thiamine phosphate + ATP = thiamine diphosphate + ADP</text>
        <dbReference type="Rhea" id="RHEA:15913"/>
        <dbReference type="ChEBI" id="CHEBI:30616"/>
        <dbReference type="ChEBI" id="CHEBI:37575"/>
        <dbReference type="ChEBI" id="CHEBI:58937"/>
        <dbReference type="ChEBI" id="CHEBI:456216"/>
        <dbReference type="EC" id="2.7.4.16"/>
    </reaction>
</comment>
<dbReference type="CDD" id="cd02194">
    <property type="entry name" value="ThiL"/>
    <property type="match status" value="1"/>
</dbReference>
<sequence>MPSENALLAFVAGFNGGLPRRVTIPPGDDMAAVEIGGGSVLIAVDQVVDGRHFVLSEAGPEAAGRKAVTRNLSDVAAMAAVPVAAVLAAALPRGMDQAVAERLLAAARETGAAYGCPVIGGDVSVTDGPLVLSVTVLAEPAGVEPVTRGPAAPGEGLWVSGVLGGSAAGHHLRFEPRLALARTLAADAATRPTAMIDLSDGLAADLPRIAPHAEVDLTRLPVRPGLPAPAWERAIGDGEDHELLFTLPAAATLPPRVAGVRVTRIGTAMPGGGLRWLGPGGSPLTPSVRGWEHRG</sequence>
<dbReference type="Gene3D" id="3.90.650.10">
    <property type="entry name" value="PurM-like C-terminal domain"/>
    <property type="match status" value="1"/>
</dbReference>
<dbReference type="GO" id="GO:0009228">
    <property type="term" value="P:thiamine biosynthetic process"/>
    <property type="evidence" value="ECO:0007669"/>
    <property type="project" value="UniProtKB-KW"/>
</dbReference>
<dbReference type="STRING" id="1142394.PSMK_26870"/>
<keyword evidence="2" id="KW-0067">ATP-binding</keyword>
<feature type="binding site" evidence="2">
    <location>
        <position position="122"/>
    </location>
    <ligand>
        <name>Mg(2+)</name>
        <dbReference type="ChEBI" id="CHEBI:18420"/>
        <label>1</label>
    </ligand>
</feature>
<name>I0IHV8_PHYMF</name>
<feature type="binding site" evidence="2">
    <location>
        <position position="29"/>
    </location>
    <ligand>
        <name>Mg(2+)</name>
        <dbReference type="ChEBI" id="CHEBI:18420"/>
        <label>4</label>
    </ligand>
</feature>
<accession>I0IHV8</accession>
<dbReference type="HAMAP" id="MF_02128">
    <property type="entry name" value="TMP_kinase"/>
    <property type="match status" value="1"/>
</dbReference>
<keyword evidence="2" id="KW-0479">Metal-binding</keyword>
<dbReference type="InterPro" id="IPR006283">
    <property type="entry name" value="ThiL-like"/>
</dbReference>
<protein>
    <recommendedName>
        <fullName evidence="2">Thiamine-monophosphate kinase</fullName>
        <shortName evidence="2">TMP kinase</shortName>
        <shortName evidence="2">Thiamine-phosphate kinase</shortName>
        <ecNumber evidence="2">2.7.4.16</ecNumber>
    </recommendedName>
</protein>
<feature type="binding site" evidence="2">
    <location>
        <position position="29"/>
    </location>
    <ligand>
        <name>Mg(2+)</name>
        <dbReference type="ChEBI" id="CHEBI:18420"/>
        <label>3</label>
    </ligand>
</feature>
<keyword evidence="2 4" id="KW-0808">Transferase</keyword>
<feature type="binding site" evidence="2">
    <location>
        <position position="197"/>
    </location>
    <ligand>
        <name>Mg(2+)</name>
        <dbReference type="ChEBI" id="CHEBI:18420"/>
        <label>3</label>
    </ligand>
</feature>
<dbReference type="GO" id="GO:0009030">
    <property type="term" value="F:thiamine-phosphate kinase activity"/>
    <property type="evidence" value="ECO:0007669"/>
    <property type="project" value="UniProtKB-UniRule"/>
</dbReference>
<dbReference type="GO" id="GO:0009229">
    <property type="term" value="P:thiamine diphosphate biosynthetic process"/>
    <property type="evidence" value="ECO:0007669"/>
    <property type="project" value="UniProtKB-UniRule"/>
</dbReference>
<comment type="miscellaneous">
    <text evidence="2">Reaction mechanism of ThiL seems to utilize a direct, inline transfer of the gamma-phosphate of ATP to TMP rather than a phosphorylated enzyme intermediate.</text>
</comment>
<dbReference type="Pfam" id="PF00586">
    <property type="entry name" value="AIRS"/>
    <property type="match status" value="1"/>
</dbReference>
<dbReference type="AlphaFoldDB" id="I0IHV8"/>
<evidence type="ECO:0000313" key="5">
    <source>
        <dbReference type="Proteomes" id="UP000007881"/>
    </source>
</evidence>
<keyword evidence="2" id="KW-0460">Magnesium</keyword>
<feature type="binding site" evidence="2">
    <location>
        <position position="239"/>
    </location>
    <ligand>
        <name>substrate</name>
    </ligand>
</feature>
<dbReference type="PANTHER" id="PTHR30270:SF0">
    <property type="entry name" value="THIAMINE-MONOPHOSPHATE KINASE"/>
    <property type="match status" value="1"/>
</dbReference>
<dbReference type="PANTHER" id="PTHR30270">
    <property type="entry name" value="THIAMINE-MONOPHOSPHATE KINASE"/>
    <property type="match status" value="1"/>
</dbReference>
<evidence type="ECO:0000256" key="2">
    <source>
        <dbReference type="HAMAP-Rule" id="MF_02128"/>
    </source>
</evidence>
<reference evidence="4 5" key="1">
    <citation type="submission" date="2012-02" db="EMBL/GenBank/DDBJ databases">
        <title>Complete genome sequence of Phycisphaera mikurensis NBRC 102666.</title>
        <authorList>
            <person name="Ankai A."/>
            <person name="Hosoyama A."/>
            <person name="Terui Y."/>
            <person name="Sekine M."/>
            <person name="Fukai R."/>
            <person name="Kato Y."/>
            <person name="Nakamura S."/>
            <person name="Yamada-Narita S."/>
            <person name="Kawakoshi A."/>
            <person name="Fukunaga Y."/>
            <person name="Yamazaki S."/>
            <person name="Fujita N."/>
        </authorList>
    </citation>
    <scope>NUCLEOTIDE SEQUENCE [LARGE SCALE GENOMIC DNA]</scope>
    <source>
        <strain evidence="5">NBRC 102666 / KCTC 22515 / FYK2301M01</strain>
    </source>
</reference>
<dbReference type="RefSeq" id="WP_014438059.1">
    <property type="nucleotide sequence ID" value="NC_017080.1"/>
</dbReference>
<comment type="function">
    <text evidence="2">Catalyzes the ATP-dependent phosphorylation of thiamine-monophosphate (TMP) to form thiamine-pyrophosphate (TPP), the active form of vitamin B1.</text>
</comment>
<dbReference type="Gene3D" id="3.30.1330.10">
    <property type="entry name" value="PurM-like, N-terminal domain"/>
    <property type="match status" value="1"/>
</dbReference>
<feature type="domain" description="PurM-like N-terminal" evidence="3">
    <location>
        <begin position="27"/>
        <end position="137"/>
    </location>
</feature>
<keyword evidence="5" id="KW-1185">Reference proteome</keyword>
<dbReference type="SUPFAM" id="SSF56042">
    <property type="entry name" value="PurM C-terminal domain-like"/>
    <property type="match status" value="1"/>
</dbReference>
<feature type="binding site" evidence="2">
    <location>
        <position position="74"/>
    </location>
    <ligand>
        <name>Mg(2+)</name>
        <dbReference type="ChEBI" id="CHEBI:18420"/>
        <label>4</label>
    </ligand>
</feature>
<feature type="binding site" evidence="2">
    <location>
        <position position="74"/>
    </location>
    <ligand>
        <name>Mg(2+)</name>
        <dbReference type="ChEBI" id="CHEBI:18420"/>
        <label>2</label>
    </ligand>
</feature>
<dbReference type="EMBL" id="AP012338">
    <property type="protein sequence ID" value="BAM04846.1"/>
    <property type="molecule type" value="Genomic_DNA"/>
</dbReference>
<evidence type="ECO:0000313" key="4">
    <source>
        <dbReference type="EMBL" id="BAM04846.1"/>
    </source>
</evidence>
<comment type="similarity">
    <text evidence="2">Belongs to the thiamine-monophosphate kinase family.</text>
</comment>
<feature type="binding site" evidence="2">
    <location>
        <position position="45"/>
    </location>
    <ligand>
        <name>Mg(2+)</name>
        <dbReference type="ChEBI" id="CHEBI:18420"/>
        <label>1</label>
    </ligand>
</feature>
<dbReference type="InterPro" id="IPR016188">
    <property type="entry name" value="PurM-like_N"/>
</dbReference>
<comment type="pathway">
    <text evidence="2">Cofactor biosynthesis; thiamine diphosphate biosynthesis; thiamine diphosphate from thiamine phosphate: step 1/1.</text>
</comment>
<dbReference type="KEGG" id="phm:PSMK_26870"/>
<dbReference type="GO" id="GO:0005524">
    <property type="term" value="F:ATP binding"/>
    <property type="evidence" value="ECO:0007669"/>
    <property type="project" value="UniProtKB-UniRule"/>
</dbReference>
<feature type="binding site" evidence="2">
    <location>
        <begin position="121"/>
        <end position="122"/>
    </location>
    <ligand>
        <name>ATP</name>
        <dbReference type="ChEBI" id="CHEBI:30616"/>
    </ligand>
</feature>
<evidence type="ECO:0000256" key="1">
    <source>
        <dbReference type="ARBA" id="ARBA00022977"/>
    </source>
</evidence>
<feature type="binding site" evidence="2">
    <location>
        <position position="74"/>
    </location>
    <ligand>
        <name>Mg(2+)</name>
        <dbReference type="ChEBI" id="CHEBI:18420"/>
        <label>3</label>
    </ligand>
</feature>
<feature type="binding site" evidence="2">
    <location>
        <position position="52"/>
    </location>
    <ligand>
        <name>substrate</name>
    </ligand>
</feature>
<feature type="binding site" evidence="2">
    <location>
        <position position="45"/>
    </location>
    <ligand>
        <name>Mg(2+)</name>
        <dbReference type="ChEBI" id="CHEBI:18420"/>
        <label>2</label>
    </ligand>
</feature>
<proteinExistence type="inferred from homology"/>
<dbReference type="InterPro" id="IPR036676">
    <property type="entry name" value="PurM-like_C_sf"/>
</dbReference>
<keyword evidence="2 4" id="KW-0418">Kinase</keyword>
<dbReference type="PIRSF" id="PIRSF005303">
    <property type="entry name" value="Thiam_monoph_kin"/>
    <property type="match status" value="1"/>
</dbReference>
<gene>
    <name evidence="2 4" type="primary">thiL</name>
    <name evidence="4" type="ordered locus">PSMK_26870</name>
</gene>
<feature type="binding site" evidence="2">
    <location>
        <position position="148"/>
    </location>
    <ligand>
        <name>ATP</name>
        <dbReference type="ChEBI" id="CHEBI:30616"/>
    </ligand>
</feature>
<dbReference type="HOGENOM" id="CLU_046964_1_1_0"/>
<dbReference type="UniPathway" id="UPA00060">
    <property type="reaction ID" value="UER00142"/>
</dbReference>
<keyword evidence="2" id="KW-0547">Nucleotide-binding</keyword>
<feature type="binding site" evidence="2">
    <location>
        <position position="199"/>
    </location>
    <ligand>
        <name>ATP</name>
        <dbReference type="ChEBI" id="CHEBI:30616"/>
    </ligand>
</feature>
<keyword evidence="1 2" id="KW-0784">Thiamine biosynthesis</keyword>
<dbReference type="InterPro" id="IPR036921">
    <property type="entry name" value="PurM-like_N_sf"/>
</dbReference>
<dbReference type="SUPFAM" id="SSF55326">
    <property type="entry name" value="PurM N-terminal domain-like"/>
    <property type="match status" value="1"/>
</dbReference>
<feature type="binding site" evidence="2">
    <location>
        <position position="200"/>
    </location>
    <ligand>
        <name>Mg(2+)</name>
        <dbReference type="ChEBI" id="CHEBI:18420"/>
        <label>5</label>
    </ligand>
</feature>
<dbReference type="EC" id="2.7.4.16" evidence="2"/>
<feature type="binding site" evidence="2">
    <location>
        <position position="291"/>
    </location>
    <ligand>
        <name>substrate</name>
    </ligand>
</feature>
<evidence type="ECO:0000259" key="3">
    <source>
        <dbReference type="Pfam" id="PF00586"/>
    </source>
</evidence>